<evidence type="ECO:0000313" key="10">
    <source>
        <dbReference type="EMBL" id="GEO71872.1"/>
    </source>
</evidence>
<dbReference type="InterPro" id="IPR003439">
    <property type="entry name" value="ABC_transporter-like_ATP-bd"/>
</dbReference>
<dbReference type="GO" id="GO:0005524">
    <property type="term" value="F:ATP binding"/>
    <property type="evidence" value="ECO:0007669"/>
    <property type="project" value="UniProtKB-KW"/>
</dbReference>
<evidence type="ECO:0000256" key="2">
    <source>
        <dbReference type="ARBA" id="ARBA00005417"/>
    </source>
</evidence>
<keyword evidence="8" id="KW-0472">Membrane</keyword>
<name>A0ABQ0WZH8_9LACO</name>
<dbReference type="Proteomes" id="UP000321794">
    <property type="component" value="Unassembled WGS sequence"/>
</dbReference>
<dbReference type="SMART" id="SM00382">
    <property type="entry name" value="AAA"/>
    <property type="match status" value="2"/>
</dbReference>
<dbReference type="PROSITE" id="PS50893">
    <property type="entry name" value="ABC_TRANSPORTER_2"/>
    <property type="match status" value="2"/>
</dbReference>
<gene>
    <name evidence="10" type="ORF">LZY01_10400</name>
</gene>
<comment type="similarity">
    <text evidence="2">Belongs to the ABC transporter superfamily.</text>
</comment>
<dbReference type="InterPro" id="IPR015856">
    <property type="entry name" value="ABC_transpr_CbiO/EcfA_su"/>
</dbReference>
<dbReference type="Pfam" id="PF00005">
    <property type="entry name" value="ABC_tran"/>
    <property type="match status" value="2"/>
</dbReference>
<dbReference type="SUPFAM" id="SSF52540">
    <property type="entry name" value="P-loop containing nucleoside triphosphate hydrolases"/>
    <property type="match status" value="2"/>
</dbReference>
<evidence type="ECO:0000256" key="8">
    <source>
        <dbReference type="ARBA" id="ARBA00023136"/>
    </source>
</evidence>
<feature type="domain" description="ABC transporter" evidence="9">
    <location>
        <begin position="299"/>
        <end position="529"/>
    </location>
</feature>
<keyword evidence="11" id="KW-1185">Reference proteome</keyword>
<dbReference type="InterPro" id="IPR027417">
    <property type="entry name" value="P-loop_NTPase"/>
</dbReference>
<comment type="caution">
    <text evidence="10">The sequence shown here is derived from an EMBL/GenBank/DDBJ whole genome shotgun (WGS) entry which is preliminary data.</text>
</comment>
<feature type="domain" description="ABC transporter" evidence="9">
    <location>
        <begin position="5"/>
        <end position="243"/>
    </location>
</feature>
<keyword evidence="5" id="KW-0547">Nucleotide-binding</keyword>
<sequence length="552" mass="61105">MGELIRMENFSFTYPQQKKMALQQVDLRIATGDFITLVGATGSGKTTLLKQFKRELVPAGEAHGTVTFQGEAIQDLALTTSAQKIGFVAQNPLTQPIMATVLEELTFPLENLGYSTTQINSRIAELANFLGLDQLLPRAIKTLSGGQIQLVNLASVLALEPDVILLDEPTAQLDPTTAQNFLNVLRQVHDELGITIVLTEHRLSRVLALANRLVVLQSGSIIYDGNVSAGLEKMTALPELADFVPPIPQFFLQHHLETRPLPLTVPTGRQLLAQRRYRFEQRPNLGAKDALVARDDSLLTVKKLLVHFDDQIVLRRLELTVPRGDWLAIIGKNGSGKSTLLSVLAGLLKPEHGKVWLAKQLVWKMKNLERLRTVAYLAQNPTDQFSGKTVIEELRDQARLADPPVTEQQVTQWLATLRLTAVAHQNVFDLSGGQQQLVGLGLALMTRPQLLLLDEPTKGLDPTTKRQLGTILQRVHAAGTTIVMASHDMAFCAQYAQRCTFMFAGQLNQPVTSRQFFTQNFLFTTAINRLLRDQVPTALFSTDVRQTLKGGE</sequence>
<evidence type="ECO:0000313" key="11">
    <source>
        <dbReference type="Proteomes" id="UP000321794"/>
    </source>
</evidence>
<dbReference type="CDD" id="cd03225">
    <property type="entry name" value="ABC_cobalt_CbiO_domain1"/>
    <property type="match status" value="2"/>
</dbReference>
<evidence type="ECO:0000256" key="7">
    <source>
        <dbReference type="ARBA" id="ARBA00022967"/>
    </source>
</evidence>
<evidence type="ECO:0000256" key="6">
    <source>
        <dbReference type="ARBA" id="ARBA00022840"/>
    </source>
</evidence>
<evidence type="ECO:0000259" key="9">
    <source>
        <dbReference type="PROSITE" id="PS50893"/>
    </source>
</evidence>
<reference evidence="10 11" key="1">
    <citation type="submission" date="2019-07" db="EMBL/GenBank/DDBJ databases">
        <title>Whole genome shotgun sequence of Lactobacillus zymae NBRC 107157.</title>
        <authorList>
            <person name="Hosoyama A."/>
            <person name="Uohara A."/>
            <person name="Ohji S."/>
            <person name="Ichikawa N."/>
        </authorList>
    </citation>
    <scope>NUCLEOTIDE SEQUENCE [LARGE SCALE GENOMIC DNA]</scope>
    <source>
        <strain evidence="10 11">NBRC 107157</strain>
    </source>
</reference>
<comment type="subcellular location">
    <subcellularLocation>
        <location evidence="1">Cell membrane</location>
        <topology evidence="1">Peripheral membrane protein</topology>
    </subcellularLocation>
</comment>
<organism evidence="10 11">
    <name type="scientific">Levilactobacillus zymae</name>
    <dbReference type="NCBI Taxonomy" id="267363"/>
    <lineage>
        <taxon>Bacteria</taxon>
        <taxon>Bacillati</taxon>
        <taxon>Bacillota</taxon>
        <taxon>Bacilli</taxon>
        <taxon>Lactobacillales</taxon>
        <taxon>Lactobacillaceae</taxon>
        <taxon>Levilactobacillus</taxon>
    </lineage>
</organism>
<evidence type="ECO:0000256" key="3">
    <source>
        <dbReference type="ARBA" id="ARBA00022448"/>
    </source>
</evidence>
<keyword evidence="6 10" id="KW-0067">ATP-binding</keyword>
<keyword evidence="4" id="KW-1003">Cell membrane</keyword>
<dbReference type="Gene3D" id="3.40.50.300">
    <property type="entry name" value="P-loop containing nucleotide triphosphate hydrolases"/>
    <property type="match status" value="2"/>
</dbReference>
<dbReference type="PROSITE" id="PS00211">
    <property type="entry name" value="ABC_TRANSPORTER_1"/>
    <property type="match status" value="2"/>
</dbReference>
<accession>A0ABQ0WZH8</accession>
<proteinExistence type="inferred from homology"/>
<keyword evidence="7" id="KW-1278">Translocase</keyword>
<evidence type="ECO:0000256" key="5">
    <source>
        <dbReference type="ARBA" id="ARBA00022741"/>
    </source>
</evidence>
<evidence type="ECO:0000256" key="4">
    <source>
        <dbReference type="ARBA" id="ARBA00022475"/>
    </source>
</evidence>
<dbReference type="InterPro" id="IPR050095">
    <property type="entry name" value="ECF_ABC_transporter_ATP-bd"/>
</dbReference>
<keyword evidence="3" id="KW-0813">Transport</keyword>
<dbReference type="InterPro" id="IPR003593">
    <property type="entry name" value="AAA+_ATPase"/>
</dbReference>
<evidence type="ECO:0000256" key="1">
    <source>
        <dbReference type="ARBA" id="ARBA00004202"/>
    </source>
</evidence>
<dbReference type="EMBL" id="BJZK01000008">
    <property type="protein sequence ID" value="GEO71872.1"/>
    <property type="molecule type" value="Genomic_DNA"/>
</dbReference>
<protein>
    <submittedName>
        <fullName evidence="10">ABC transporter ATP-binding protein</fullName>
    </submittedName>
</protein>
<dbReference type="PANTHER" id="PTHR43553">
    <property type="entry name" value="HEAVY METAL TRANSPORTER"/>
    <property type="match status" value="1"/>
</dbReference>
<dbReference type="InterPro" id="IPR017871">
    <property type="entry name" value="ABC_transporter-like_CS"/>
</dbReference>
<dbReference type="PANTHER" id="PTHR43553:SF27">
    <property type="entry name" value="ENERGY-COUPLING FACTOR TRANSPORTER ATP-BINDING PROTEIN ECFA2"/>
    <property type="match status" value="1"/>
</dbReference>